<organism evidence="1 2">
    <name type="scientific">Hibiscus sabdariffa</name>
    <name type="common">roselle</name>
    <dbReference type="NCBI Taxonomy" id="183260"/>
    <lineage>
        <taxon>Eukaryota</taxon>
        <taxon>Viridiplantae</taxon>
        <taxon>Streptophyta</taxon>
        <taxon>Embryophyta</taxon>
        <taxon>Tracheophyta</taxon>
        <taxon>Spermatophyta</taxon>
        <taxon>Magnoliopsida</taxon>
        <taxon>eudicotyledons</taxon>
        <taxon>Gunneridae</taxon>
        <taxon>Pentapetalae</taxon>
        <taxon>rosids</taxon>
        <taxon>malvids</taxon>
        <taxon>Malvales</taxon>
        <taxon>Malvaceae</taxon>
        <taxon>Malvoideae</taxon>
        <taxon>Hibiscus</taxon>
    </lineage>
</organism>
<evidence type="ECO:0000313" key="2">
    <source>
        <dbReference type="Proteomes" id="UP001396334"/>
    </source>
</evidence>
<gene>
    <name evidence="1" type="ORF">V6N11_077907</name>
</gene>
<reference evidence="1 2" key="1">
    <citation type="journal article" date="2024" name="G3 (Bethesda)">
        <title>Genome assembly of Hibiscus sabdariffa L. provides insights into metabolisms of medicinal natural products.</title>
        <authorList>
            <person name="Kim T."/>
        </authorList>
    </citation>
    <scope>NUCLEOTIDE SEQUENCE [LARGE SCALE GENOMIC DNA]</scope>
    <source>
        <strain evidence="1">TK-2024</strain>
        <tissue evidence="1">Old leaves</tissue>
    </source>
</reference>
<keyword evidence="2" id="KW-1185">Reference proteome</keyword>
<sequence>MDARKTPGLVRCIEDNQPNQLDLEHLALNEDGNINEVIKNHSLVAKECWFDKSLFKRAGKYGPWLRANSKGKKHGGKSSKWENVNINPNYDVVASINDFGQCGQDVAGSSKIKAKSSPLRSEGDGKKVNVNPMLINEEDIAIHKSQEIRDHESTLDTFLQKSLGCLSAESKENFATNGMLEIGAIPVQPKVSICGVNVLGSIASPALMFATLGY</sequence>
<proteinExistence type="predicted"/>
<accession>A0ABR2TEJ5</accession>
<protein>
    <submittedName>
        <fullName evidence="1">Uncharacterized protein</fullName>
    </submittedName>
</protein>
<comment type="caution">
    <text evidence="1">The sequence shown here is derived from an EMBL/GenBank/DDBJ whole genome shotgun (WGS) entry which is preliminary data.</text>
</comment>
<dbReference type="Proteomes" id="UP001396334">
    <property type="component" value="Unassembled WGS sequence"/>
</dbReference>
<name>A0ABR2TEJ5_9ROSI</name>
<dbReference type="EMBL" id="JBBPBN010000006">
    <property type="protein sequence ID" value="KAK9035883.1"/>
    <property type="molecule type" value="Genomic_DNA"/>
</dbReference>
<evidence type="ECO:0000313" key="1">
    <source>
        <dbReference type="EMBL" id="KAK9035883.1"/>
    </source>
</evidence>